<comment type="subcellular location">
    <subcellularLocation>
        <location evidence="1 7">Nucleus</location>
    </subcellularLocation>
</comment>
<evidence type="ECO:0000313" key="11">
    <source>
        <dbReference type="Proteomes" id="UP000243052"/>
    </source>
</evidence>
<dbReference type="GO" id="GO:0045944">
    <property type="term" value="P:positive regulation of transcription by RNA polymerase II"/>
    <property type="evidence" value="ECO:0007669"/>
    <property type="project" value="UniProtKB-ARBA"/>
</dbReference>
<accession>A0A120K0W7</accession>
<dbReference type="GeneID" id="28721932"/>
<keyword evidence="6 7" id="KW-0539">Nucleus</keyword>
<dbReference type="AlphaFoldDB" id="A0A120K0W7"/>
<evidence type="ECO:0000256" key="3">
    <source>
        <dbReference type="ARBA" id="ARBA00023015"/>
    </source>
</evidence>
<dbReference type="Proteomes" id="UP000243052">
    <property type="component" value="Chromosome ii"/>
</dbReference>
<comment type="function">
    <text evidence="7">Component of the Mediator complex, a coactivator involved in the regulated transcription of nearly all RNA polymerase II-dependent genes. Mediator functions as a bridge to convey information from gene-specific regulatory proteins to the basal RNA polymerase II transcription machinery. Mediator is recruited to promoters by direct interactions with regulatory proteins and serves as a scaffold for the assembly of a functional preinitiation complex with RNA polymerase II and the general transcription factors.</text>
</comment>
<feature type="compositionally biased region" description="Basic residues" evidence="8">
    <location>
        <begin position="339"/>
        <end position="351"/>
    </location>
</feature>
<dbReference type="EMBL" id="CP014242">
    <property type="protein sequence ID" value="AMD18769.1"/>
    <property type="molecule type" value="Genomic_DNA"/>
</dbReference>
<evidence type="ECO:0000256" key="8">
    <source>
        <dbReference type="SAM" id="MobiDB-lite"/>
    </source>
</evidence>
<evidence type="ECO:0000256" key="5">
    <source>
        <dbReference type="ARBA" id="ARBA00023163"/>
    </source>
</evidence>
<dbReference type="RefSeq" id="XP_017985765.1">
    <property type="nucleotide sequence ID" value="XM_018130139.1"/>
</dbReference>
<feature type="region of interest" description="Disordered" evidence="8">
    <location>
        <begin position="323"/>
        <end position="357"/>
    </location>
</feature>
<proteinExistence type="inferred from homology"/>
<name>A0A120K0W7_9SACH</name>
<dbReference type="Pfam" id="PF10744">
    <property type="entry name" value="Med1"/>
    <property type="match status" value="1"/>
</dbReference>
<dbReference type="InterPro" id="IPR019680">
    <property type="entry name" value="Mediator_Med1"/>
</dbReference>
<dbReference type="GO" id="GO:0003712">
    <property type="term" value="F:transcription coregulator activity"/>
    <property type="evidence" value="ECO:0007669"/>
    <property type="project" value="InterPro"/>
</dbReference>
<protein>
    <recommendedName>
        <fullName evidence="7">Mediator of RNA polymerase II transcription subunit 1</fullName>
    </recommendedName>
    <alternativeName>
        <fullName evidence="7">Mediator complex subunit 1</fullName>
    </alternativeName>
</protein>
<feature type="compositionally biased region" description="Polar residues" evidence="8">
    <location>
        <begin position="323"/>
        <end position="338"/>
    </location>
</feature>
<evidence type="ECO:0000256" key="7">
    <source>
        <dbReference type="RuleBase" id="RU364059"/>
    </source>
</evidence>
<evidence type="ECO:0000256" key="1">
    <source>
        <dbReference type="ARBA" id="ARBA00004123"/>
    </source>
</evidence>
<dbReference type="OrthoDB" id="5310959at2759"/>
<keyword evidence="3 7" id="KW-0805">Transcription regulation</keyword>
<comment type="similarity">
    <text evidence="2 7">Belongs to the Mediator complex subunit 1 family.</text>
</comment>
<keyword evidence="5 7" id="KW-0804">Transcription</keyword>
<gene>
    <name evidence="10" type="ORF">AW171_hschr2285</name>
</gene>
<feature type="domain" description="Mediator complex subunit Med1" evidence="9">
    <location>
        <begin position="16"/>
        <end position="140"/>
    </location>
</feature>
<dbReference type="GO" id="GO:0016592">
    <property type="term" value="C:mediator complex"/>
    <property type="evidence" value="ECO:0007669"/>
    <property type="project" value="InterPro"/>
</dbReference>
<reference evidence="10 11" key="1">
    <citation type="submission" date="2016-01" db="EMBL/GenBank/DDBJ databases">
        <title>Genome sequence of the yeast Holleya sinecauda.</title>
        <authorList>
            <person name="Dietrich F.S."/>
        </authorList>
    </citation>
    <scope>NUCLEOTIDE SEQUENCE [LARGE SCALE GENOMIC DNA]</scope>
    <source>
        <strain evidence="10 11">ATCC 58844</strain>
    </source>
</reference>
<organism evidence="10 11">
    <name type="scientific">Eremothecium sinecaudum</name>
    <dbReference type="NCBI Taxonomy" id="45286"/>
    <lineage>
        <taxon>Eukaryota</taxon>
        <taxon>Fungi</taxon>
        <taxon>Dikarya</taxon>
        <taxon>Ascomycota</taxon>
        <taxon>Saccharomycotina</taxon>
        <taxon>Saccharomycetes</taxon>
        <taxon>Saccharomycetales</taxon>
        <taxon>Saccharomycetaceae</taxon>
        <taxon>Eremothecium</taxon>
    </lineage>
</organism>
<evidence type="ECO:0000313" key="10">
    <source>
        <dbReference type="EMBL" id="AMD18769.1"/>
    </source>
</evidence>
<evidence type="ECO:0000259" key="9">
    <source>
        <dbReference type="Pfam" id="PF10744"/>
    </source>
</evidence>
<dbReference type="STRING" id="45286.A0A120K0W7"/>
<keyword evidence="11" id="KW-1185">Reference proteome</keyword>
<evidence type="ECO:0000256" key="2">
    <source>
        <dbReference type="ARBA" id="ARBA00006210"/>
    </source>
</evidence>
<keyword evidence="4 7" id="KW-0010">Activator</keyword>
<sequence>MSDTYFDALNLMINRFLEYKPGSITLENITRLCQAMGLESFVDQVNSNISRLSIASKIIVIDIDYETTDGRVTDVKLVLASNFDRFDYFNGEENILYRSLTNYSELHEFHYNLRFLTLLDAYSNIEIESNISQFDLFEYYSVLPRYVQQYLNDNGVKLKVRTNLNDRFGIYLVDEEGTAVAKLIFGPTLDPAQRYYEYKYSSKTKEWFNESPESYASGVTLLVELLGKEKTYFARDCIPLEQLQTSHENDMDPESPEPFAFKANNRRIHLSNDFTIDLYPVSSLQLFNDNVSLLFDILKWYNWWHKVLHPISEILLEGENEMQGGSSLPQVQPPSSASHCRRPSVKGHRRPSVNDPSVLKDENLAQFTLNDILNSSTIEEDDEMVDDEAVDLFVNEDYVYLGMSDRCSYYDDSEEEWVNFITKLKQLT</sequence>
<evidence type="ECO:0000256" key="4">
    <source>
        <dbReference type="ARBA" id="ARBA00023159"/>
    </source>
</evidence>
<evidence type="ECO:0000256" key="6">
    <source>
        <dbReference type="ARBA" id="ARBA00023242"/>
    </source>
</evidence>